<comment type="caution">
    <text evidence="1">The sequence shown here is derived from an EMBL/GenBank/DDBJ whole genome shotgun (WGS) entry which is preliminary data.</text>
</comment>
<sequence length="69" mass="5797">MGLSDLGVSLGASISLGVGDGTEATTETAAVEAGGGGCGGGSGGGGGGGDDGGGLALGCSVIAATGGLV</sequence>
<proteinExistence type="predicted"/>
<dbReference type="Proteomes" id="UP000315783">
    <property type="component" value="Unassembled WGS sequence"/>
</dbReference>
<organism evidence="1 2">
    <name type="scientific">Cordyceps javanica</name>
    <dbReference type="NCBI Taxonomy" id="43265"/>
    <lineage>
        <taxon>Eukaryota</taxon>
        <taxon>Fungi</taxon>
        <taxon>Dikarya</taxon>
        <taxon>Ascomycota</taxon>
        <taxon>Pezizomycotina</taxon>
        <taxon>Sordariomycetes</taxon>
        <taxon>Hypocreomycetidae</taxon>
        <taxon>Hypocreales</taxon>
        <taxon>Cordycipitaceae</taxon>
        <taxon>Cordyceps</taxon>
    </lineage>
</organism>
<keyword evidence="2" id="KW-1185">Reference proteome</keyword>
<accession>A0A545V539</accession>
<dbReference type="EMBL" id="SPUK01000005">
    <property type="protein sequence ID" value="TQV96821.1"/>
    <property type="molecule type" value="Genomic_DNA"/>
</dbReference>
<evidence type="ECO:0000313" key="1">
    <source>
        <dbReference type="EMBL" id="TQV96821.1"/>
    </source>
</evidence>
<dbReference type="AlphaFoldDB" id="A0A545V539"/>
<name>A0A545V539_9HYPO</name>
<protein>
    <submittedName>
        <fullName evidence="1">Uncharacterized protein</fullName>
    </submittedName>
</protein>
<reference evidence="1 2" key="1">
    <citation type="journal article" date="2019" name="Appl. Microbiol. Biotechnol.">
        <title>Genome sequence of Isaria javanica and comparative genome analysis insights into family S53 peptidase evolution in fungal entomopathogens.</title>
        <authorList>
            <person name="Lin R."/>
            <person name="Zhang X."/>
            <person name="Xin B."/>
            <person name="Zou M."/>
            <person name="Gao Y."/>
            <person name="Qin F."/>
            <person name="Hu Q."/>
            <person name="Xie B."/>
            <person name="Cheng X."/>
        </authorList>
    </citation>
    <scope>NUCLEOTIDE SEQUENCE [LARGE SCALE GENOMIC DNA]</scope>
    <source>
        <strain evidence="1 2">IJ1G</strain>
    </source>
</reference>
<evidence type="ECO:0000313" key="2">
    <source>
        <dbReference type="Proteomes" id="UP000315783"/>
    </source>
</evidence>
<gene>
    <name evidence="1" type="ORF">IF1G_04061</name>
</gene>